<dbReference type="Pfam" id="PF10554">
    <property type="entry name" value="Phage_ASH"/>
    <property type="match status" value="1"/>
</dbReference>
<dbReference type="AlphaFoldDB" id="Q0I227"/>
<evidence type="ECO:0000313" key="1">
    <source>
        <dbReference type="EMBL" id="ABI24802.1"/>
    </source>
</evidence>
<dbReference type="KEGG" id="hso:HS_0525"/>
<organism evidence="1">
    <name type="scientific">Histophilus somni (strain 129Pt)</name>
    <name type="common">Haemophilus somnus</name>
    <dbReference type="NCBI Taxonomy" id="205914"/>
    <lineage>
        <taxon>Bacteria</taxon>
        <taxon>Pseudomonadati</taxon>
        <taxon>Pseudomonadota</taxon>
        <taxon>Gammaproteobacteria</taxon>
        <taxon>Pasteurellales</taxon>
        <taxon>Pasteurellaceae</taxon>
        <taxon>Histophilus</taxon>
    </lineage>
</organism>
<dbReference type="EMBL" id="CP000436">
    <property type="protein sequence ID" value="ABI24802.1"/>
    <property type="molecule type" value="Genomic_DNA"/>
</dbReference>
<reference evidence="1" key="1">
    <citation type="submission" date="2006-08" db="EMBL/GenBank/DDBJ databases">
        <title>Complete genome sequence of Haemophilus somnus 129PT.</title>
        <authorList>
            <person name="Copeland A."/>
            <person name="Lucas S."/>
            <person name="Lapidus A."/>
            <person name="Barry K."/>
            <person name="Glavina del Rio T."/>
            <person name="Hammon N."/>
            <person name="Dalin E."/>
            <person name="Tice H."/>
            <person name="Pitluck S."/>
            <person name="Brettin T.S."/>
            <person name="Bruce D."/>
            <person name="Challacombe J.F."/>
            <person name="Chertkov O."/>
            <person name="Detter J.C."/>
            <person name="Gilna P."/>
            <person name="Han S."/>
            <person name="Misra M."/>
            <person name="Tapia R."/>
            <person name="Thayer N.N."/>
            <person name="Xie G."/>
            <person name="Inzana T.J."/>
            <person name="Duncan A.J."/>
            <person name="Siddaramppa S."/>
            <person name="Richardson P."/>
        </authorList>
    </citation>
    <scope>NUCLEOTIDE SEQUENCE</scope>
    <source>
        <strain evidence="1">129PT</strain>
    </source>
</reference>
<name>Q0I227_HISS1</name>
<dbReference type="eggNOG" id="ENOG5032WIS">
    <property type="taxonomic scope" value="Bacteria"/>
</dbReference>
<dbReference type="InterPro" id="IPR018880">
    <property type="entry name" value="Phage_P4_Ash"/>
</dbReference>
<accession>Q0I227</accession>
<gene>
    <name evidence="1" type="ordered locus">HS_0525</name>
</gene>
<protein>
    <submittedName>
        <fullName evidence="1">Uncharacterized protein</fullName>
    </submittedName>
</protein>
<sequence length="160" mass="18296">MILKKCDLDHFTKCGQFFTISTHLKKASASRRKLKNTKANSTPQACFFIRNLRTPKINLAIDLFSMVERKGQPLAVGYVPLYVVSYPFTLYRPTVGSLAESLLNITKDTAKMLYKFLLLGENRLKLSIRAKSIQQARQQLNLTQHQAVFVARINTRGRYV</sequence>
<proteinExistence type="predicted"/>
<dbReference type="HOGENOM" id="CLU_117499_0_0_6"/>